<keyword evidence="3 6" id="KW-0479">Metal-binding</keyword>
<keyword evidence="5 6" id="KW-0408">Iron</keyword>
<comment type="caution">
    <text evidence="9">The sequence shown here is derived from an EMBL/GenBank/DDBJ whole genome shotgun (WGS) entry which is preliminary data.</text>
</comment>
<dbReference type="RefSeq" id="WP_379786219.1">
    <property type="nucleotide sequence ID" value="NZ_JBHSMU010000018.1"/>
</dbReference>
<gene>
    <name evidence="9" type="ORF">ACFPN5_23220</name>
</gene>
<evidence type="ECO:0000259" key="8">
    <source>
        <dbReference type="PROSITE" id="PS51007"/>
    </source>
</evidence>
<keyword evidence="7" id="KW-0732">Signal</keyword>
<feature type="signal peptide" evidence="7">
    <location>
        <begin position="1"/>
        <end position="22"/>
    </location>
</feature>
<dbReference type="Pfam" id="PF00034">
    <property type="entry name" value="Cytochrom_C"/>
    <property type="match status" value="1"/>
</dbReference>
<dbReference type="Gene3D" id="1.10.760.10">
    <property type="entry name" value="Cytochrome c-like domain"/>
    <property type="match status" value="1"/>
</dbReference>
<evidence type="ECO:0000256" key="6">
    <source>
        <dbReference type="PROSITE-ProRule" id="PRU00433"/>
    </source>
</evidence>
<evidence type="ECO:0000256" key="4">
    <source>
        <dbReference type="ARBA" id="ARBA00022982"/>
    </source>
</evidence>
<reference evidence="10" key="1">
    <citation type="journal article" date="2019" name="Int. J. Syst. Evol. Microbiol.">
        <title>The Global Catalogue of Microorganisms (GCM) 10K type strain sequencing project: providing services to taxonomists for standard genome sequencing and annotation.</title>
        <authorList>
            <consortium name="The Broad Institute Genomics Platform"/>
            <consortium name="The Broad Institute Genome Sequencing Center for Infectious Disease"/>
            <person name="Wu L."/>
            <person name="Ma J."/>
        </authorList>
    </citation>
    <scope>NUCLEOTIDE SEQUENCE [LARGE SCALE GENOMIC DNA]</scope>
    <source>
        <strain evidence="10">KACC 12649</strain>
    </source>
</reference>
<dbReference type="InterPro" id="IPR009056">
    <property type="entry name" value="Cyt_c-like_dom"/>
</dbReference>
<evidence type="ECO:0000313" key="10">
    <source>
        <dbReference type="Proteomes" id="UP001596050"/>
    </source>
</evidence>
<keyword evidence="1" id="KW-0813">Transport</keyword>
<evidence type="ECO:0000256" key="2">
    <source>
        <dbReference type="ARBA" id="ARBA00022617"/>
    </source>
</evidence>
<dbReference type="PANTHER" id="PTHR11961">
    <property type="entry name" value="CYTOCHROME C"/>
    <property type="match status" value="1"/>
</dbReference>
<dbReference type="PROSITE" id="PS51007">
    <property type="entry name" value="CYTC"/>
    <property type="match status" value="1"/>
</dbReference>
<dbReference type="InterPro" id="IPR036909">
    <property type="entry name" value="Cyt_c-like_dom_sf"/>
</dbReference>
<name>A0ABW0LAH1_9BURK</name>
<keyword evidence="4" id="KW-0249">Electron transport</keyword>
<proteinExistence type="predicted"/>
<dbReference type="PRINTS" id="PR00604">
    <property type="entry name" value="CYTCHRMECIAB"/>
</dbReference>
<dbReference type="SUPFAM" id="SSF46626">
    <property type="entry name" value="Cytochrome c"/>
    <property type="match status" value="1"/>
</dbReference>
<keyword evidence="2 6" id="KW-0349">Heme</keyword>
<evidence type="ECO:0000256" key="3">
    <source>
        <dbReference type="ARBA" id="ARBA00022723"/>
    </source>
</evidence>
<sequence length="129" mass="13763">MKPISKNIGIALLLCAPLSALAADLVRGARLFGSRCASCHSIGPSAHAGFGPHLNGVFGRRAGSAPDFRYSPAMAKSNIVWNDKNLAAFLDEPDEVVPGTRMRFWGMGNANQVADLLAYLRSHQGTKAR</sequence>
<evidence type="ECO:0000256" key="5">
    <source>
        <dbReference type="ARBA" id="ARBA00023004"/>
    </source>
</evidence>
<organism evidence="9 10">
    <name type="scientific">Massilia niabensis</name>
    <dbReference type="NCBI Taxonomy" id="544910"/>
    <lineage>
        <taxon>Bacteria</taxon>
        <taxon>Pseudomonadati</taxon>
        <taxon>Pseudomonadota</taxon>
        <taxon>Betaproteobacteria</taxon>
        <taxon>Burkholderiales</taxon>
        <taxon>Oxalobacteraceae</taxon>
        <taxon>Telluria group</taxon>
        <taxon>Massilia</taxon>
    </lineage>
</organism>
<evidence type="ECO:0000313" key="9">
    <source>
        <dbReference type="EMBL" id="MFC5462729.1"/>
    </source>
</evidence>
<evidence type="ECO:0000256" key="7">
    <source>
        <dbReference type="SAM" id="SignalP"/>
    </source>
</evidence>
<dbReference type="Proteomes" id="UP001596050">
    <property type="component" value="Unassembled WGS sequence"/>
</dbReference>
<accession>A0ABW0LAH1</accession>
<feature type="domain" description="Cytochrome c" evidence="8">
    <location>
        <begin position="23"/>
        <end position="124"/>
    </location>
</feature>
<keyword evidence="10" id="KW-1185">Reference proteome</keyword>
<dbReference type="InterPro" id="IPR002327">
    <property type="entry name" value="Cyt_c_1A/1B"/>
</dbReference>
<evidence type="ECO:0000256" key="1">
    <source>
        <dbReference type="ARBA" id="ARBA00022448"/>
    </source>
</evidence>
<feature type="chain" id="PRO_5046674632" evidence="7">
    <location>
        <begin position="23"/>
        <end position="129"/>
    </location>
</feature>
<dbReference type="EMBL" id="JBHSMU010000018">
    <property type="protein sequence ID" value="MFC5462729.1"/>
    <property type="molecule type" value="Genomic_DNA"/>
</dbReference>
<protein>
    <submittedName>
        <fullName evidence="9">C-type cytochrome</fullName>
    </submittedName>
</protein>